<reference evidence="1" key="1">
    <citation type="submission" date="2020-05" db="EMBL/GenBank/DDBJ databases">
        <title>Large-scale comparative analyses of tick genomes elucidate their genetic diversity and vector capacities.</title>
        <authorList>
            <person name="Jia N."/>
            <person name="Wang J."/>
            <person name="Shi W."/>
            <person name="Du L."/>
            <person name="Sun Y."/>
            <person name="Zhan W."/>
            <person name="Jiang J."/>
            <person name="Wang Q."/>
            <person name="Zhang B."/>
            <person name="Ji P."/>
            <person name="Sakyi L.B."/>
            <person name="Cui X."/>
            <person name="Yuan T."/>
            <person name="Jiang B."/>
            <person name="Yang W."/>
            <person name="Lam T.T.-Y."/>
            <person name="Chang Q."/>
            <person name="Ding S."/>
            <person name="Wang X."/>
            <person name="Zhu J."/>
            <person name="Ruan X."/>
            <person name="Zhao L."/>
            <person name="Wei J."/>
            <person name="Que T."/>
            <person name="Du C."/>
            <person name="Cheng J."/>
            <person name="Dai P."/>
            <person name="Han X."/>
            <person name="Huang E."/>
            <person name="Gao Y."/>
            <person name="Liu J."/>
            <person name="Shao H."/>
            <person name="Ye R."/>
            <person name="Li L."/>
            <person name="Wei W."/>
            <person name="Wang X."/>
            <person name="Wang C."/>
            <person name="Yang T."/>
            <person name="Huo Q."/>
            <person name="Li W."/>
            <person name="Guo W."/>
            <person name="Chen H."/>
            <person name="Zhou L."/>
            <person name="Ni X."/>
            <person name="Tian J."/>
            <person name="Zhou Y."/>
            <person name="Sheng Y."/>
            <person name="Liu T."/>
            <person name="Pan Y."/>
            <person name="Xia L."/>
            <person name="Li J."/>
            <person name="Zhao F."/>
            <person name="Cao W."/>
        </authorList>
    </citation>
    <scope>NUCLEOTIDE SEQUENCE</scope>
    <source>
        <strain evidence="1">Hyas-2018</strain>
    </source>
</reference>
<sequence>MVIIKATDGEHPRRHYGQLKAMKTDSAGLAAGEAEVKEEPGVEAPQTETGESGAPVTSREGLRSPGAPDADSRPDGHDNEVGSDISGTQFDGNKESDPGETVTKVHQKPTPAG</sequence>
<dbReference type="EMBL" id="CM023487">
    <property type="protein sequence ID" value="KAH6925184.1"/>
    <property type="molecule type" value="Genomic_DNA"/>
</dbReference>
<keyword evidence="2" id="KW-1185">Reference proteome</keyword>
<accession>A0ACB7RTK7</accession>
<name>A0ACB7RTK7_HYAAI</name>
<protein>
    <submittedName>
        <fullName evidence="1">Uncharacterized protein</fullName>
    </submittedName>
</protein>
<comment type="caution">
    <text evidence="1">The sequence shown here is derived from an EMBL/GenBank/DDBJ whole genome shotgun (WGS) entry which is preliminary data.</text>
</comment>
<evidence type="ECO:0000313" key="1">
    <source>
        <dbReference type="EMBL" id="KAH6925184.1"/>
    </source>
</evidence>
<organism evidence="1 2">
    <name type="scientific">Hyalomma asiaticum</name>
    <name type="common">Tick</name>
    <dbReference type="NCBI Taxonomy" id="266040"/>
    <lineage>
        <taxon>Eukaryota</taxon>
        <taxon>Metazoa</taxon>
        <taxon>Ecdysozoa</taxon>
        <taxon>Arthropoda</taxon>
        <taxon>Chelicerata</taxon>
        <taxon>Arachnida</taxon>
        <taxon>Acari</taxon>
        <taxon>Parasitiformes</taxon>
        <taxon>Ixodida</taxon>
        <taxon>Ixodoidea</taxon>
        <taxon>Ixodidae</taxon>
        <taxon>Hyalomminae</taxon>
        <taxon>Hyalomma</taxon>
    </lineage>
</organism>
<dbReference type="Proteomes" id="UP000821845">
    <property type="component" value="Chromosome 7"/>
</dbReference>
<proteinExistence type="predicted"/>
<evidence type="ECO:0000313" key="2">
    <source>
        <dbReference type="Proteomes" id="UP000821845"/>
    </source>
</evidence>
<gene>
    <name evidence="1" type="ORF">HPB50_001490</name>
</gene>